<feature type="signal peptide" evidence="2">
    <location>
        <begin position="1"/>
        <end position="17"/>
    </location>
</feature>
<evidence type="ECO:0008006" key="5">
    <source>
        <dbReference type="Google" id="ProtNLM"/>
    </source>
</evidence>
<evidence type="ECO:0000256" key="1">
    <source>
        <dbReference type="SAM" id="MobiDB-lite"/>
    </source>
</evidence>
<evidence type="ECO:0000313" key="4">
    <source>
        <dbReference type="Proteomes" id="UP001500212"/>
    </source>
</evidence>
<keyword evidence="2" id="KW-0732">Signal</keyword>
<protein>
    <recommendedName>
        <fullName evidence="5">Secreted protein</fullName>
    </recommendedName>
</protein>
<name>A0ABP8TGK8_9ACTN</name>
<comment type="caution">
    <text evidence="3">The sequence shown here is derived from an EMBL/GenBank/DDBJ whole genome shotgun (WGS) entry which is preliminary data.</text>
</comment>
<reference evidence="4" key="1">
    <citation type="journal article" date="2019" name="Int. J. Syst. Evol. Microbiol.">
        <title>The Global Catalogue of Microorganisms (GCM) 10K type strain sequencing project: providing services to taxonomists for standard genome sequencing and annotation.</title>
        <authorList>
            <consortium name="The Broad Institute Genomics Platform"/>
            <consortium name="The Broad Institute Genome Sequencing Center for Infectious Disease"/>
            <person name="Wu L."/>
            <person name="Ma J."/>
        </authorList>
    </citation>
    <scope>NUCLEOTIDE SEQUENCE [LARGE SCALE GENOMIC DNA]</scope>
    <source>
        <strain evidence="4">JCM 17938</strain>
    </source>
</reference>
<proteinExistence type="predicted"/>
<evidence type="ECO:0000256" key="2">
    <source>
        <dbReference type="SAM" id="SignalP"/>
    </source>
</evidence>
<evidence type="ECO:0000313" key="3">
    <source>
        <dbReference type="EMBL" id="GAA4606292.1"/>
    </source>
</evidence>
<organism evidence="3 4">
    <name type="scientific">Actinoallomurus liliacearum</name>
    <dbReference type="NCBI Taxonomy" id="1080073"/>
    <lineage>
        <taxon>Bacteria</taxon>
        <taxon>Bacillati</taxon>
        <taxon>Actinomycetota</taxon>
        <taxon>Actinomycetes</taxon>
        <taxon>Streptosporangiales</taxon>
        <taxon>Thermomonosporaceae</taxon>
        <taxon>Actinoallomurus</taxon>
    </lineage>
</organism>
<dbReference type="EMBL" id="BAABHJ010000005">
    <property type="protein sequence ID" value="GAA4606292.1"/>
    <property type="molecule type" value="Genomic_DNA"/>
</dbReference>
<sequence>MPTVCGRSPCASIASYAAVSAAAYPAAATAIPADRRRTAAYRNETGEPRPTVTSGTAAQPSPSEGGRGGSRDGPRPGGGIGDRVMGRW</sequence>
<keyword evidence="4" id="KW-1185">Reference proteome</keyword>
<feature type="chain" id="PRO_5046302183" description="Secreted protein" evidence="2">
    <location>
        <begin position="18"/>
        <end position="88"/>
    </location>
</feature>
<accession>A0ABP8TGK8</accession>
<feature type="region of interest" description="Disordered" evidence="1">
    <location>
        <begin position="35"/>
        <end position="88"/>
    </location>
</feature>
<gene>
    <name evidence="3" type="ORF">GCM10023195_22520</name>
</gene>
<dbReference type="Proteomes" id="UP001500212">
    <property type="component" value="Unassembled WGS sequence"/>
</dbReference>